<feature type="chain" id="PRO_5045449500" description="DUF2059 domain-containing protein" evidence="1">
    <location>
        <begin position="25"/>
        <end position="180"/>
    </location>
</feature>
<evidence type="ECO:0000313" key="4">
    <source>
        <dbReference type="Proteomes" id="UP001242480"/>
    </source>
</evidence>
<sequence>MTRFALHCAVALLAVSAMVTSVSAQEAAPAAPAAAAPATPPAAPSHTAAAVAFLKAAQLTKGFEEMIPAFADQVRLRYVGQRPEVADIINDVTISLIPEFVKRQDDLVTALAKLYTDRFSEDELNQLTQFYQTPLGTKLAATQPAILQASVPIVQEWSRKLTTDMAVRIRDEVKKKGPQL</sequence>
<comment type="caution">
    <text evidence="3">The sequence shown here is derived from an EMBL/GenBank/DDBJ whole genome shotgun (WGS) entry which is preliminary data.</text>
</comment>
<keyword evidence="1" id="KW-0732">Signal</keyword>
<proteinExistence type="predicted"/>
<dbReference type="Proteomes" id="UP001242480">
    <property type="component" value="Unassembled WGS sequence"/>
</dbReference>
<feature type="signal peptide" evidence="1">
    <location>
        <begin position="1"/>
        <end position="24"/>
    </location>
</feature>
<evidence type="ECO:0000256" key="1">
    <source>
        <dbReference type="SAM" id="SignalP"/>
    </source>
</evidence>
<dbReference type="Pfam" id="PF09832">
    <property type="entry name" value="DUF2059"/>
    <property type="match status" value="1"/>
</dbReference>
<dbReference type="EMBL" id="JAUSVX010000007">
    <property type="protein sequence ID" value="MDQ0470924.1"/>
    <property type="molecule type" value="Genomic_DNA"/>
</dbReference>
<reference evidence="3 4" key="1">
    <citation type="submission" date="2023-07" db="EMBL/GenBank/DDBJ databases">
        <title>Genomic Encyclopedia of Type Strains, Phase IV (KMG-IV): sequencing the most valuable type-strain genomes for metagenomic binning, comparative biology and taxonomic classification.</title>
        <authorList>
            <person name="Goeker M."/>
        </authorList>
    </citation>
    <scope>NUCLEOTIDE SEQUENCE [LARGE SCALE GENOMIC DNA]</scope>
    <source>
        <strain evidence="3 4">DSM 19619</strain>
    </source>
</reference>
<evidence type="ECO:0000259" key="2">
    <source>
        <dbReference type="Pfam" id="PF09832"/>
    </source>
</evidence>
<accession>A0ABU0JCC3</accession>
<gene>
    <name evidence="3" type="ORF">QO011_003943</name>
</gene>
<keyword evidence="4" id="KW-1185">Reference proteome</keyword>
<name>A0ABU0JCC3_9HYPH</name>
<organism evidence="3 4">
    <name type="scientific">Labrys wisconsinensis</name>
    <dbReference type="NCBI Taxonomy" id="425677"/>
    <lineage>
        <taxon>Bacteria</taxon>
        <taxon>Pseudomonadati</taxon>
        <taxon>Pseudomonadota</taxon>
        <taxon>Alphaproteobacteria</taxon>
        <taxon>Hyphomicrobiales</taxon>
        <taxon>Xanthobacteraceae</taxon>
        <taxon>Labrys</taxon>
    </lineage>
</organism>
<dbReference type="RefSeq" id="WP_307275269.1">
    <property type="nucleotide sequence ID" value="NZ_JAUSVX010000007.1"/>
</dbReference>
<evidence type="ECO:0000313" key="3">
    <source>
        <dbReference type="EMBL" id="MDQ0470924.1"/>
    </source>
</evidence>
<feature type="domain" description="DUF2059" evidence="2">
    <location>
        <begin position="105"/>
        <end position="163"/>
    </location>
</feature>
<dbReference type="InterPro" id="IPR018637">
    <property type="entry name" value="DUF2059"/>
</dbReference>
<protein>
    <recommendedName>
        <fullName evidence="2">DUF2059 domain-containing protein</fullName>
    </recommendedName>
</protein>